<evidence type="ECO:0000259" key="2">
    <source>
        <dbReference type="PROSITE" id="PS50142"/>
    </source>
</evidence>
<dbReference type="Proteomes" id="UP000092666">
    <property type="component" value="Unassembled WGS sequence"/>
</dbReference>
<name>A0A1B9H1R9_9TREE</name>
<keyword evidence="4" id="KW-1185">Reference proteome</keyword>
<dbReference type="Pfam" id="PF00636">
    <property type="entry name" value="Ribonuclease_3"/>
    <property type="match status" value="1"/>
</dbReference>
<organism evidence="3 4">
    <name type="scientific">Kwoniella heveanensis BCC8398</name>
    <dbReference type="NCBI Taxonomy" id="1296120"/>
    <lineage>
        <taxon>Eukaryota</taxon>
        <taxon>Fungi</taxon>
        <taxon>Dikarya</taxon>
        <taxon>Basidiomycota</taxon>
        <taxon>Agaricomycotina</taxon>
        <taxon>Tremellomycetes</taxon>
        <taxon>Tremellales</taxon>
        <taxon>Cryptococcaceae</taxon>
        <taxon>Kwoniella</taxon>
    </lineage>
</organism>
<dbReference type="GO" id="GO:0004525">
    <property type="term" value="F:ribonuclease III activity"/>
    <property type="evidence" value="ECO:0007669"/>
    <property type="project" value="InterPro"/>
</dbReference>
<evidence type="ECO:0000256" key="1">
    <source>
        <dbReference type="SAM" id="MobiDB-lite"/>
    </source>
</evidence>
<dbReference type="InterPro" id="IPR000999">
    <property type="entry name" value="RNase_III_dom"/>
</dbReference>
<protein>
    <recommendedName>
        <fullName evidence="2">RNase III domain-containing protein</fullName>
    </recommendedName>
</protein>
<evidence type="ECO:0000313" key="3">
    <source>
        <dbReference type="EMBL" id="OCF37194.1"/>
    </source>
</evidence>
<gene>
    <name evidence="3" type="ORF">I316_01101</name>
</gene>
<dbReference type="PROSITE" id="PS50142">
    <property type="entry name" value="RNASE_3_2"/>
    <property type="match status" value="1"/>
</dbReference>
<dbReference type="STRING" id="1296120.A0A1B9H1R9"/>
<feature type="region of interest" description="Disordered" evidence="1">
    <location>
        <begin position="167"/>
        <end position="226"/>
    </location>
</feature>
<evidence type="ECO:0000313" key="4">
    <source>
        <dbReference type="Proteomes" id="UP000092666"/>
    </source>
</evidence>
<feature type="region of interest" description="Disordered" evidence="1">
    <location>
        <begin position="272"/>
        <end position="300"/>
    </location>
</feature>
<dbReference type="Gene3D" id="1.10.1520.10">
    <property type="entry name" value="Ribonuclease III domain"/>
    <property type="match status" value="1"/>
</dbReference>
<dbReference type="CDD" id="cd00593">
    <property type="entry name" value="RIBOc"/>
    <property type="match status" value="1"/>
</dbReference>
<proteinExistence type="predicted"/>
<dbReference type="AlphaFoldDB" id="A0A1B9H1R9"/>
<dbReference type="SMART" id="SM00535">
    <property type="entry name" value="RIBOc"/>
    <property type="match status" value="1"/>
</dbReference>
<dbReference type="EMBL" id="KI669493">
    <property type="protein sequence ID" value="OCF37194.1"/>
    <property type="molecule type" value="Genomic_DNA"/>
</dbReference>
<dbReference type="SUPFAM" id="SSF69065">
    <property type="entry name" value="RNase III domain-like"/>
    <property type="match status" value="1"/>
</dbReference>
<feature type="domain" description="RNase III" evidence="2">
    <location>
        <begin position="32"/>
        <end position="159"/>
    </location>
</feature>
<reference evidence="4" key="2">
    <citation type="submission" date="2013-12" db="EMBL/GenBank/DDBJ databases">
        <title>Evolution of pathogenesis and genome organization in the Tremellales.</title>
        <authorList>
            <person name="Cuomo C."/>
            <person name="Litvintseva A."/>
            <person name="Heitman J."/>
            <person name="Chen Y."/>
            <person name="Sun S."/>
            <person name="Springer D."/>
            <person name="Dromer F."/>
            <person name="Young S."/>
            <person name="Zeng Q."/>
            <person name="Chapman S."/>
            <person name="Gujja S."/>
            <person name="Saif S."/>
            <person name="Birren B."/>
        </authorList>
    </citation>
    <scope>NUCLEOTIDE SEQUENCE [LARGE SCALE GENOMIC DNA]</scope>
    <source>
        <strain evidence="4">BCC8398</strain>
    </source>
</reference>
<reference evidence="3 4" key="1">
    <citation type="submission" date="2013-07" db="EMBL/GenBank/DDBJ databases">
        <title>The Genome Sequence of Cryptococcus heveanensis BCC8398.</title>
        <authorList>
            <consortium name="The Broad Institute Genome Sequencing Platform"/>
            <person name="Cuomo C."/>
            <person name="Litvintseva A."/>
            <person name="Chen Y."/>
            <person name="Heitman J."/>
            <person name="Sun S."/>
            <person name="Springer D."/>
            <person name="Dromer F."/>
            <person name="Young S.K."/>
            <person name="Zeng Q."/>
            <person name="Gargeya S."/>
            <person name="Fitzgerald M."/>
            <person name="Abouelleil A."/>
            <person name="Alvarado L."/>
            <person name="Berlin A.M."/>
            <person name="Chapman S.B."/>
            <person name="Dewar J."/>
            <person name="Goldberg J."/>
            <person name="Griggs A."/>
            <person name="Gujja S."/>
            <person name="Hansen M."/>
            <person name="Howarth C."/>
            <person name="Imamovic A."/>
            <person name="Larimer J."/>
            <person name="McCowan C."/>
            <person name="Murphy C."/>
            <person name="Pearson M."/>
            <person name="Priest M."/>
            <person name="Roberts A."/>
            <person name="Saif S."/>
            <person name="Shea T."/>
            <person name="Sykes S."/>
            <person name="Wortman J."/>
            <person name="Nusbaum C."/>
            <person name="Birren B."/>
        </authorList>
    </citation>
    <scope>NUCLEOTIDE SEQUENCE [LARGE SCALE GENOMIC DNA]</scope>
    <source>
        <strain evidence="3 4">BCC8398</strain>
    </source>
</reference>
<dbReference type="OrthoDB" id="2392202at2759"/>
<dbReference type="GO" id="GO:0006396">
    <property type="term" value="P:RNA processing"/>
    <property type="evidence" value="ECO:0007669"/>
    <property type="project" value="InterPro"/>
</dbReference>
<dbReference type="InterPro" id="IPR036389">
    <property type="entry name" value="RNase_III_sf"/>
</dbReference>
<sequence length="440" mass="48039">MAQLTDGPVRKSLNTFVAPRLPKLNLPPLPPITDRKLRETVFTHISSRVLPKSFGSTMFLTDGQAGTDYEKLEHVGDALLGAAVKTMLHEMYPNFRQGTASTTYDKLVCNRTLAQIAVQYGLPEMVCCHVTQRHVLKKNEKVQASVFEAYVAGLYYSVLGAQIEGEDTPKASLQNSEDGSPRMEAAANNGPSVEEAPTDALTLDSHPAVGRPVSSPESSGSDASTAAAGDDIYEGLALLFEGVGSLSNSEEDSTSTSDELSADHTRFIASSHQLTSSDCSDDSPSPNGLASSDATIKPHQSRGQAYDAVFKWLKDLFEPIAQNMVNHLKVEEKRLQTIKDTEGYHADMRIPKEWIGEDIKARGGKATLHAENRIMDLPEYIEHKDDQWQANTLWRVVCRVADIDGKVWTAEATRHTKQAAANVAAWKVCVQMGVLGEDVQ</sequence>
<accession>A0A1B9H1R9</accession>
<feature type="compositionally biased region" description="Low complexity" evidence="1">
    <location>
        <begin position="276"/>
        <end position="286"/>
    </location>
</feature>